<proteinExistence type="predicted"/>
<dbReference type="EMBL" id="CP108195">
    <property type="protein sequence ID" value="WTS14600.1"/>
    <property type="molecule type" value="Genomic_DNA"/>
</dbReference>
<gene>
    <name evidence="2" type="ORF">OHU69_28270</name>
</gene>
<evidence type="ECO:0000256" key="1">
    <source>
        <dbReference type="SAM" id="MobiDB-lite"/>
    </source>
</evidence>
<accession>A0AAU1UDI0</accession>
<feature type="region of interest" description="Disordered" evidence="1">
    <location>
        <begin position="21"/>
        <end position="53"/>
    </location>
</feature>
<name>A0AAU1UDI0_9ACTN</name>
<dbReference type="AlphaFoldDB" id="A0AAU1UDI0"/>
<reference evidence="2" key="1">
    <citation type="submission" date="2022-10" db="EMBL/GenBank/DDBJ databases">
        <title>The complete genomes of actinobacterial strains from the NBC collection.</title>
        <authorList>
            <person name="Joergensen T.S."/>
            <person name="Alvarez Arevalo M."/>
            <person name="Sterndorff E.B."/>
            <person name="Faurdal D."/>
            <person name="Vuksanovic O."/>
            <person name="Mourched A.-S."/>
            <person name="Charusanti P."/>
            <person name="Shaw S."/>
            <person name="Blin K."/>
            <person name="Weber T."/>
        </authorList>
    </citation>
    <scope>NUCLEOTIDE SEQUENCE</scope>
    <source>
        <strain evidence="2">NBC_00119</strain>
    </source>
</reference>
<evidence type="ECO:0000313" key="2">
    <source>
        <dbReference type="EMBL" id="WTS14600.1"/>
    </source>
</evidence>
<protein>
    <submittedName>
        <fullName evidence="2">Uncharacterized protein</fullName>
    </submittedName>
</protein>
<sequence length="78" mass="8583">MLLTLLGRVLTWLLPGGGTRRRTVPMQAAGPVAPPPRARPRSPYAREAAADHRVDVSDEPLTRPYYRYYGATESMCAG</sequence>
<organism evidence="2">
    <name type="scientific">Streptomyces sp. NBC_00119</name>
    <dbReference type="NCBI Taxonomy" id="2975659"/>
    <lineage>
        <taxon>Bacteria</taxon>
        <taxon>Bacillati</taxon>
        <taxon>Actinomycetota</taxon>
        <taxon>Actinomycetes</taxon>
        <taxon>Kitasatosporales</taxon>
        <taxon>Streptomycetaceae</taxon>
        <taxon>Streptomyces</taxon>
    </lineage>
</organism>